<accession>A0A367KLB0</accession>
<dbReference type="Proteomes" id="UP000253551">
    <property type="component" value="Unassembled WGS sequence"/>
</dbReference>
<evidence type="ECO:0000313" key="3">
    <source>
        <dbReference type="Proteomes" id="UP000253551"/>
    </source>
</evidence>
<feature type="coiled-coil region" evidence="1">
    <location>
        <begin position="42"/>
        <end position="69"/>
    </location>
</feature>
<evidence type="ECO:0000313" key="2">
    <source>
        <dbReference type="EMBL" id="RCI03023.1"/>
    </source>
</evidence>
<gene>
    <name evidence="2" type="ORF">CU098_012170</name>
</gene>
<dbReference type="EMBL" id="PJQM01001172">
    <property type="protein sequence ID" value="RCI03023.1"/>
    <property type="molecule type" value="Genomic_DNA"/>
</dbReference>
<feature type="coiled-coil region" evidence="1">
    <location>
        <begin position="97"/>
        <end position="147"/>
    </location>
</feature>
<proteinExistence type="predicted"/>
<name>A0A367KLB0_RHIST</name>
<reference evidence="2 3" key="1">
    <citation type="journal article" date="2018" name="G3 (Bethesda)">
        <title>Phylogenetic and Phylogenomic Definition of Rhizopus Species.</title>
        <authorList>
            <person name="Gryganskyi A.P."/>
            <person name="Golan J."/>
            <person name="Dolatabadi S."/>
            <person name="Mondo S."/>
            <person name="Robb S."/>
            <person name="Idnurm A."/>
            <person name="Muszewska A."/>
            <person name="Steczkiewicz K."/>
            <person name="Masonjones S."/>
            <person name="Liao H.L."/>
            <person name="Gajdeczka M.T."/>
            <person name="Anike F."/>
            <person name="Vuek A."/>
            <person name="Anishchenko I.M."/>
            <person name="Voigt K."/>
            <person name="de Hoog G.S."/>
            <person name="Smith M.E."/>
            <person name="Heitman J."/>
            <person name="Vilgalys R."/>
            <person name="Stajich J.E."/>
        </authorList>
    </citation>
    <scope>NUCLEOTIDE SEQUENCE [LARGE SCALE GENOMIC DNA]</scope>
    <source>
        <strain evidence="2 3">LSU 92-RS-03</strain>
    </source>
</reference>
<keyword evidence="3" id="KW-1185">Reference proteome</keyword>
<keyword evidence="1" id="KW-0175">Coiled coil</keyword>
<sequence length="373" mass="43382">MIQRLPNKYDMQQYNQILEPLLKEVDQTEPIRDPNSSVDNLLTDKKSQIKKLSNRIKQLESETSAAEMELTKRIRELQRDHTIQSMLTKNLRMKAASIQTRIELESNKEQIEALNQEMDKMQQDLDLSSLEERIQTIVEKMASAAAKHTQVQSLLSANDQFREELKNHFTQSKEDQDQTYVQKMKKSLLDLQLFKLAKDAHSQTRPPSADHNPTLLDIKLAINPYCVLSTQQAIGDIKHLIKSVQDLSERTKLDTYADVREKLEGLIKKWSASLEAHHIPLPYQLPENHDAIDNIIQSVDALREHIQGKEQDYIQQQQEKLALQLKTAESIDKDIHQVEEALVEREKIKQIGHDYTIQGKSFREWLDRLQIRQ</sequence>
<dbReference type="OrthoDB" id="2250794at2759"/>
<dbReference type="AlphaFoldDB" id="A0A367KLB0"/>
<evidence type="ECO:0000256" key="1">
    <source>
        <dbReference type="SAM" id="Coils"/>
    </source>
</evidence>
<comment type="caution">
    <text evidence="2">The sequence shown here is derived from an EMBL/GenBank/DDBJ whole genome shotgun (WGS) entry which is preliminary data.</text>
</comment>
<organism evidence="2 3">
    <name type="scientific">Rhizopus stolonifer</name>
    <name type="common">Rhizopus nigricans</name>
    <dbReference type="NCBI Taxonomy" id="4846"/>
    <lineage>
        <taxon>Eukaryota</taxon>
        <taxon>Fungi</taxon>
        <taxon>Fungi incertae sedis</taxon>
        <taxon>Mucoromycota</taxon>
        <taxon>Mucoromycotina</taxon>
        <taxon>Mucoromycetes</taxon>
        <taxon>Mucorales</taxon>
        <taxon>Mucorineae</taxon>
        <taxon>Rhizopodaceae</taxon>
        <taxon>Rhizopus</taxon>
    </lineage>
</organism>
<protein>
    <submittedName>
        <fullName evidence="2">Uncharacterized protein</fullName>
    </submittedName>
</protein>